<proteinExistence type="predicted"/>
<name>A0A0P5DXS9_9CRUS</name>
<accession>A0A0P5DXS9</accession>
<reference evidence="1" key="1">
    <citation type="submission" date="2015-10" db="EMBL/GenBank/DDBJ databases">
        <title>EvidentialGene: Evidence-directed Construction of Complete mRNA Transcriptomes without Genomes.</title>
        <authorList>
            <person name="Gilbert D.G."/>
        </authorList>
    </citation>
    <scope>NUCLEOTIDE SEQUENCE</scope>
</reference>
<sequence>MRKGREKVSFFPSLQRDGHWRMQSCLLTVFFYLRVLSFPRRSTVPYGRTFTASRRHWYSVGVTQ</sequence>
<dbReference type="AlphaFoldDB" id="A0A0P5DXS9"/>
<evidence type="ECO:0000313" key="1">
    <source>
        <dbReference type="EMBL" id="JAN94275.1"/>
    </source>
</evidence>
<dbReference type="EMBL" id="GDIQ01000462">
    <property type="protein sequence ID" value="JAN94275.1"/>
    <property type="molecule type" value="Transcribed_RNA"/>
</dbReference>
<protein>
    <submittedName>
        <fullName evidence="1">Uncharacterized protein</fullName>
    </submittedName>
</protein>
<organism evidence="1">
    <name type="scientific">Daphnia magna</name>
    <dbReference type="NCBI Taxonomy" id="35525"/>
    <lineage>
        <taxon>Eukaryota</taxon>
        <taxon>Metazoa</taxon>
        <taxon>Ecdysozoa</taxon>
        <taxon>Arthropoda</taxon>
        <taxon>Crustacea</taxon>
        <taxon>Branchiopoda</taxon>
        <taxon>Diplostraca</taxon>
        <taxon>Cladocera</taxon>
        <taxon>Anomopoda</taxon>
        <taxon>Daphniidae</taxon>
        <taxon>Daphnia</taxon>
    </lineage>
</organism>